<dbReference type="GO" id="GO:0016829">
    <property type="term" value="F:lyase activity"/>
    <property type="evidence" value="ECO:0007669"/>
    <property type="project" value="UniProtKB-KW"/>
</dbReference>
<dbReference type="InterPro" id="IPR008929">
    <property type="entry name" value="Chondroitin_lyas"/>
</dbReference>
<dbReference type="InterPro" id="IPR008397">
    <property type="entry name" value="Alginate_lyase_dom"/>
</dbReference>
<proteinExistence type="predicted"/>
<evidence type="ECO:0000256" key="3">
    <source>
        <dbReference type="SAM" id="SignalP"/>
    </source>
</evidence>
<feature type="chain" id="PRO_5008014738" evidence="3">
    <location>
        <begin position="21"/>
        <end position="437"/>
    </location>
</feature>
<dbReference type="Gene3D" id="1.50.10.100">
    <property type="entry name" value="Chondroitin AC/alginate lyase"/>
    <property type="match status" value="1"/>
</dbReference>
<keyword evidence="2" id="KW-0456">Lyase</keyword>
<dbReference type="AlphaFoldDB" id="A0A173WLA3"/>
<accession>A0A173WLA3</accession>
<evidence type="ECO:0000313" key="5">
    <source>
        <dbReference type="EMBL" id="CUN40262.1"/>
    </source>
</evidence>
<evidence type="ECO:0000259" key="4">
    <source>
        <dbReference type="Pfam" id="PF05426"/>
    </source>
</evidence>
<evidence type="ECO:0000256" key="1">
    <source>
        <dbReference type="ARBA" id="ARBA00022729"/>
    </source>
</evidence>
<evidence type="ECO:0000313" key="6">
    <source>
        <dbReference type="Proteomes" id="UP000095517"/>
    </source>
</evidence>
<evidence type="ECO:0000256" key="2">
    <source>
        <dbReference type="ARBA" id="ARBA00023239"/>
    </source>
</evidence>
<sequence length="437" mass="49541">MRKIYCIAAAFVLFSFAGCGDGVDLPSLGVETDLNKIILPDNNVNLVQVELKDNSVPMEKVGIHSEEDFARIREKKDMEEPWITGYQMLKESSFSQKNTDTYPVEYIVRGAAVTINGATVGENYINAARGASIAYQQALRWKIENDDEYAAKAVENLNKWVQTCVGVTGNSNVSLAAGLYGYEFAIAGQLLREYEGWDPEDFLAFQQWLLKVFYPANKDFLVRHHDTNHLHYWANWGLCNIASTIAIGIVTDRRDIYNEGIEHFQSGVTNGRLRRAIYYDYSPEYNFAQWQESGRDQGHTLMCVGLVGVICQLAWSQGDDFFAYDDNLFLRGCEYAACCNYTEETVPFTTYIWQKHNQWNGISPEEQTVVGGGKWMKRAIWALPYYHYKSIKNMSDEKLKYTKIATEYVGVEGGGGYYDPNSGGYDVLGFGTLMFAR</sequence>
<protein>
    <submittedName>
        <fullName evidence="5">Transmembrane protein</fullName>
    </submittedName>
</protein>
<keyword evidence="5" id="KW-0472">Membrane</keyword>
<name>A0A173WLA3_9BACE</name>
<keyword evidence="1 3" id="KW-0732">Signal</keyword>
<dbReference type="EMBL" id="CYZH01000001">
    <property type="protein sequence ID" value="CUN40262.1"/>
    <property type="molecule type" value="Genomic_DNA"/>
</dbReference>
<dbReference type="Pfam" id="PF05426">
    <property type="entry name" value="Alginate_lyase"/>
    <property type="match status" value="1"/>
</dbReference>
<dbReference type="GO" id="GO:0042597">
    <property type="term" value="C:periplasmic space"/>
    <property type="evidence" value="ECO:0007669"/>
    <property type="project" value="InterPro"/>
</dbReference>
<organism evidence="5 6">
    <name type="scientific">Bacteroides finegoldii</name>
    <dbReference type="NCBI Taxonomy" id="338188"/>
    <lineage>
        <taxon>Bacteria</taxon>
        <taxon>Pseudomonadati</taxon>
        <taxon>Bacteroidota</taxon>
        <taxon>Bacteroidia</taxon>
        <taxon>Bacteroidales</taxon>
        <taxon>Bacteroidaceae</taxon>
        <taxon>Bacteroides</taxon>
    </lineage>
</organism>
<dbReference type="SUPFAM" id="SSF48230">
    <property type="entry name" value="Chondroitin AC/alginate lyase"/>
    <property type="match status" value="1"/>
</dbReference>
<dbReference type="STRING" id="338188.ERS852397_00145"/>
<dbReference type="Proteomes" id="UP000095517">
    <property type="component" value="Unassembled WGS sequence"/>
</dbReference>
<feature type="signal peptide" evidence="3">
    <location>
        <begin position="1"/>
        <end position="20"/>
    </location>
</feature>
<keyword evidence="5" id="KW-0812">Transmembrane</keyword>
<gene>
    <name evidence="5" type="ORF">ERS852397_00145</name>
</gene>
<dbReference type="RefSeq" id="WP_022274985.1">
    <property type="nucleotide sequence ID" value="NZ_CABIXA010000001.1"/>
</dbReference>
<reference evidence="5 6" key="1">
    <citation type="submission" date="2015-09" db="EMBL/GenBank/DDBJ databases">
        <authorList>
            <consortium name="Pathogen Informatics"/>
        </authorList>
    </citation>
    <scope>NUCLEOTIDE SEQUENCE [LARGE SCALE GENOMIC DNA]</scope>
    <source>
        <strain evidence="5 6">2789STDY5608840</strain>
    </source>
</reference>
<feature type="domain" description="Alginate lyase" evidence="4">
    <location>
        <begin position="126"/>
        <end position="334"/>
    </location>
</feature>
<dbReference type="PROSITE" id="PS51257">
    <property type="entry name" value="PROKAR_LIPOPROTEIN"/>
    <property type="match status" value="1"/>
</dbReference>